<evidence type="ECO:0000313" key="1">
    <source>
        <dbReference type="EMBL" id="CAF3736346.1"/>
    </source>
</evidence>
<dbReference type="EMBL" id="CAJOAX010001674">
    <property type="protein sequence ID" value="CAF3736346.1"/>
    <property type="molecule type" value="Genomic_DNA"/>
</dbReference>
<evidence type="ECO:0000313" key="2">
    <source>
        <dbReference type="Proteomes" id="UP000663823"/>
    </source>
</evidence>
<proteinExistence type="predicted"/>
<dbReference type="Proteomes" id="UP000663823">
    <property type="component" value="Unassembled WGS sequence"/>
</dbReference>
<sequence length="87" mass="10078">SIIIDQPSYSLMENRSIQNNRQALTSIYKKPSSQLLYNPYSTKNVDLLEKPDLENYRSLVLFDILPPTTTTKPSQSILRSEKLFSKR</sequence>
<reference evidence="1" key="1">
    <citation type="submission" date="2021-02" db="EMBL/GenBank/DDBJ databases">
        <authorList>
            <person name="Nowell W R."/>
        </authorList>
    </citation>
    <scope>NUCLEOTIDE SEQUENCE</scope>
</reference>
<name>A0A818XF48_9BILA</name>
<dbReference type="AlphaFoldDB" id="A0A818XF48"/>
<gene>
    <name evidence="1" type="ORF">OTI717_LOCUS14749</name>
</gene>
<organism evidence="1 2">
    <name type="scientific">Rotaria sordida</name>
    <dbReference type="NCBI Taxonomy" id="392033"/>
    <lineage>
        <taxon>Eukaryota</taxon>
        <taxon>Metazoa</taxon>
        <taxon>Spiralia</taxon>
        <taxon>Gnathifera</taxon>
        <taxon>Rotifera</taxon>
        <taxon>Eurotatoria</taxon>
        <taxon>Bdelloidea</taxon>
        <taxon>Philodinida</taxon>
        <taxon>Philodinidae</taxon>
        <taxon>Rotaria</taxon>
    </lineage>
</organism>
<protein>
    <submittedName>
        <fullName evidence="1">Uncharacterized protein</fullName>
    </submittedName>
</protein>
<comment type="caution">
    <text evidence="1">The sequence shown here is derived from an EMBL/GenBank/DDBJ whole genome shotgun (WGS) entry which is preliminary data.</text>
</comment>
<accession>A0A818XF48</accession>
<feature type="non-terminal residue" evidence="1">
    <location>
        <position position="1"/>
    </location>
</feature>